<dbReference type="Pfam" id="PF04081">
    <property type="entry name" value="DNA_pol_delta_4"/>
    <property type="match status" value="1"/>
</dbReference>
<dbReference type="EMBL" id="KN834832">
    <property type="protein sequence ID" value="KIK53147.1"/>
    <property type="molecule type" value="Genomic_DNA"/>
</dbReference>
<sequence length="142" mass="16162">MQSKKSHSGRKSRQEKIDVFFPPNRSSRLQVKRPVILREGIRPHARSAHPLQGVSKISGHSSRGATRLSEEHLRLLKEFDLDPMFGPCVGLERLDRWQRAFDLGLNPPQNIREILQIVNAEESHPWREATLTTLVGMGGKLL</sequence>
<dbReference type="GO" id="GO:0003887">
    <property type="term" value="F:DNA-directed DNA polymerase activity"/>
    <property type="evidence" value="ECO:0007669"/>
    <property type="project" value="TreeGrafter"/>
</dbReference>
<evidence type="ECO:0000313" key="3">
    <source>
        <dbReference type="Proteomes" id="UP000053593"/>
    </source>
</evidence>
<protein>
    <recommendedName>
        <fullName evidence="4">DNA polymerase delta subunit 4</fullName>
    </recommendedName>
</protein>
<evidence type="ECO:0000256" key="1">
    <source>
        <dbReference type="SAM" id="MobiDB-lite"/>
    </source>
</evidence>
<accession>A0A0D0C5M3</accession>
<dbReference type="GO" id="GO:0000731">
    <property type="term" value="P:DNA synthesis involved in DNA repair"/>
    <property type="evidence" value="ECO:0007669"/>
    <property type="project" value="InterPro"/>
</dbReference>
<dbReference type="HOGENOM" id="CLU_1816022_0_0_1"/>
<dbReference type="InterPro" id="IPR007218">
    <property type="entry name" value="DNA_pol_delta_4"/>
</dbReference>
<reference evidence="2 3" key="1">
    <citation type="submission" date="2014-04" db="EMBL/GenBank/DDBJ databases">
        <title>Evolutionary Origins and Diversification of the Mycorrhizal Mutualists.</title>
        <authorList>
            <consortium name="DOE Joint Genome Institute"/>
            <consortium name="Mycorrhizal Genomics Consortium"/>
            <person name="Kohler A."/>
            <person name="Kuo A."/>
            <person name="Nagy L.G."/>
            <person name="Floudas D."/>
            <person name="Copeland A."/>
            <person name="Barry K.W."/>
            <person name="Cichocki N."/>
            <person name="Veneault-Fourrey C."/>
            <person name="LaButti K."/>
            <person name="Lindquist E.A."/>
            <person name="Lipzen A."/>
            <person name="Lundell T."/>
            <person name="Morin E."/>
            <person name="Murat C."/>
            <person name="Riley R."/>
            <person name="Ohm R."/>
            <person name="Sun H."/>
            <person name="Tunlid A."/>
            <person name="Henrissat B."/>
            <person name="Grigoriev I.V."/>
            <person name="Hibbett D.S."/>
            <person name="Martin F."/>
        </authorList>
    </citation>
    <scope>NUCLEOTIDE SEQUENCE [LARGE SCALE GENOMIC DNA]</scope>
    <source>
        <strain evidence="2 3">FD-317 M1</strain>
    </source>
</reference>
<dbReference type="PANTHER" id="PTHR14303:SF0">
    <property type="entry name" value="DNA POLYMERASE DELTA SUBUNIT 4"/>
    <property type="match status" value="1"/>
</dbReference>
<keyword evidence="3" id="KW-1185">Reference proteome</keyword>
<name>A0A0D0C5M3_9AGAR</name>
<organism evidence="2 3">
    <name type="scientific">Collybiopsis luxurians FD-317 M1</name>
    <dbReference type="NCBI Taxonomy" id="944289"/>
    <lineage>
        <taxon>Eukaryota</taxon>
        <taxon>Fungi</taxon>
        <taxon>Dikarya</taxon>
        <taxon>Basidiomycota</taxon>
        <taxon>Agaricomycotina</taxon>
        <taxon>Agaricomycetes</taxon>
        <taxon>Agaricomycetidae</taxon>
        <taxon>Agaricales</taxon>
        <taxon>Marasmiineae</taxon>
        <taxon>Omphalotaceae</taxon>
        <taxon>Collybiopsis</taxon>
        <taxon>Collybiopsis luxurians</taxon>
    </lineage>
</organism>
<proteinExistence type="predicted"/>
<evidence type="ECO:0000313" key="2">
    <source>
        <dbReference type="EMBL" id="KIK53147.1"/>
    </source>
</evidence>
<dbReference type="PANTHER" id="PTHR14303">
    <property type="entry name" value="DNA POLYMERASE DELTA SUBUNIT 4"/>
    <property type="match status" value="1"/>
</dbReference>
<dbReference type="Proteomes" id="UP000053593">
    <property type="component" value="Unassembled WGS sequence"/>
</dbReference>
<evidence type="ECO:0008006" key="4">
    <source>
        <dbReference type="Google" id="ProtNLM"/>
    </source>
</evidence>
<gene>
    <name evidence="2" type="ORF">GYMLUDRAFT_250576</name>
</gene>
<dbReference type="GO" id="GO:0043625">
    <property type="term" value="C:delta DNA polymerase complex"/>
    <property type="evidence" value="ECO:0007669"/>
    <property type="project" value="TreeGrafter"/>
</dbReference>
<dbReference type="AlphaFoldDB" id="A0A0D0C5M3"/>
<feature type="region of interest" description="Disordered" evidence="1">
    <location>
        <begin position="42"/>
        <end position="63"/>
    </location>
</feature>
<dbReference type="OrthoDB" id="337486at2759"/>
<dbReference type="GO" id="GO:0006261">
    <property type="term" value="P:DNA-templated DNA replication"/>
    <property type="evidence" value="ECO:0007669"/>
    <property type="project" value="TreeGrafter"/>
</dbReference>